<evidence type="ECO:0000313" key="1">
    <source>
        <dbReference type="Proteomes" id="UP000046393"/>
    </source>
</evidence>
<organism evidence="1 2">
    <name type="scientific">Syphacia muris</name>
    <dbReference type="NCBI Taxonomy" id="451379"/>
    <lineage>
        <taxon>Eukaryota</taxon>
        <taxon>Metazoa</taxon>
        <taxon>Ecdysozoa</taxon>
        <taxon>Nematoda</taxon>
        <taxon>Chromadorea</taxon>
        <taxon>Rhabditida</taxon>
        <taxon>Spirurina</taxon>
        <taxon>Oxyuridomorpha</taxon>
        <taxon>Oxyuroidea</taxon>
        <taxon>Oxyuridae</taxon>
        <taxon>Syphacia</taxon>
    </lineage>
</organism>
<keyword evidence="1" id="KW-1185">Reference proteome</keyword>
<proteinExistence type="predicted"/>
<dbReference type="Proteomes" id="UP000046393">
    <property type="component" value="Unplaced"/>
</dbReference>
<accession>A0A0N5ASB2</accession>
<dbReference type="WBParaSite" id="SMUV_0000767101-mRNA-1">
    <property type="protein sequence ID" value="SMUV_0000767101-mRNA-1"/>
    <property type="gene ID" value="SMUV_0000767101"/>
</dbReference>
<name>A0A0N5ASB2_9BILA</name>
<dbReference type="AlphaFoldDB" id="A0A0N5ASB2"/>
<evidence type="ECO:0000313" key="2">
    <source>
        <dbReference type="WBParaSite" id="SMUV_0000767101-mRNA-1"/>
    </source>
</evidence>
<sequence length="69" mass="7417">MLSAAAAAVVVVADDDTADSDADGDTADAVYTALNLHDASRLLHFKYLSSNLIILNFCFRINESKLKSQ</sequence>
<protein>
    <submittedName>
        <fullName evidence="2">Secreted protein</fullName>
    </submittedName>
</protein>
<reference evidence="2" key="1">
    <citation type="submission" date="2017-02" db="UniProtKB">
        <authorList>
            <consortium name="WormBaseParasite"/>
        </authorList>
    </citation>
    <scope>IDENTIFICATION</scope>
</reference>